<dbReference type="Pfam" id="PF02706">
    <property type="entry name" value="Wzz"/>
    <property type="match status" value="1"/>
</dbReference>
<evidence type="ECO:0000256" key="13">
    <source>
        <dbReference type="ARBA" id="ARBA00023136"/>
    </source>
</evidence>
<evidence type="ECO:0000313" key="20">
    <source>
        <dbReference type="EMBL" id="MCL6740402.1"/>
    </source>
</evidence>
<keyword evidence="13 16" id="KW-0472">Membrane</keyword>
<comment type="subcellular location">
    <subcellularLocation>
        <location evidence="1">Cell inner membrane</location>
        <topology evidence="1">Multi-pass membrane protein</topology>
    </subcellularLocation>
</comment>
<evidence type="ECO:0000313" key="21">
    <source>
        <dbReference type="Proteomes" id="UP001165383"/>
    </source>
</evidence>
<evidence type="ECO:0000256" key="15">
    <source>
        <dbReference type="ARBA" id="ARBA00051245"/>
    </source>
</evidence>
<evidence type="ECO:0000256" key="16">
    <source>
        <dbReference type="SAM" id="Phobius"/>
    </source>
</evidence>
<dbReference type="EC" id="2.7.10.2" evidence="4"/>
<evidence type="ECO:0000256" key="14">
    <source>
        <dbReference type="ARBA" id="ARBA00023137"/>
    </source>
</evidence>
<keyword evidence="21" id="KW-1185">Reference proteome</keyword>
<feature type="transmembrane region" description="Helical" evidence="16">
    <location>
        <begin position="445"/>
        <end position="471"/>
    </location>
</feature>
<accession>A0ABT0S7Q7</accession>
<keyword evidence="6" id="KW-0997">Cell inner membrane</keyword>
<evidence type="ECO:0000256" key="8">
    <source>
        <dbReference type="ARBA" id="ARBA00022692"/>
    </source>
</evidence>
<dbReference type="PANTHER" id="PTHR32309:SF13">
    <property type="entry name" value="FERRIC ENTEROBACTIN TRANSPORT PROTEIN FEPE"/>
    <property type="match status" value="1"/>
</dbReference>
<dbReference type="InterPro" id="IPR003856">
    <property type="entry name" value="LPS_length_determ_N"/>
</dbReference>
<name>A0ABT0S7Q7_9SPHN</name>
<evidence type="ECO:0000256" key="10">
    <source>
        <dbReference type="ARBA" id="ARBA00022777"/>
    </source>
</evidence>
<dbReference type="SUPFAM" id="SSF52540">
    <property type="entry name" value="P-loop containing nucleoside triphosphate hydrolases"/>
    <property type="match status" value="1"/>
</dbReference>
<reference evidence="20" key="1">
    <citation type="submission" date="2022-05" db="EMBL/GenBank/DDBJ databases">
        <authorList>
            <person name="Jo J.-H."/>
            <person name="Im W.-T."/>
        </authorList>
    </citation>
    <scope>NUCLEOTIDE SEQUENCE</scope>
    <source>
        <strain evidence="20">RB56-2</strain>
    </source>
</reference>
<evidence type="ECO:0000256" key="7">
    <source>
        <dbReference type="ARBA" id="ARBA00022679"/>
    </source>
</evidence>
<dbReference type="GO" id="GO:0004715">
    <property type="term" value="F:non-membrane spanning protein tyrosine kinase activity"/>
    <property type="evidence" value="ECO:0007669"/>
    <property type="project" value="UniProtKB-EC"/>
</dbReference>
<feature type="domain" description="AAA" evidence="18">
    <location>
        <begin position="533"/>
        <end position="660"/>
    </location>
</feature>
<keyword evidence="9" id="KW-0547">Nucleotide-binding</keyword>
<comment type="catalytic activity">
    <reaction evidence="15">
        <text>L-tyrosyl-[protein] + ATP = O-phospho-L-tyrosyl-[protein] + ADP + H(+)</text>
        <dbReference type="Rhea" id="RHEA:10596"/>
        <dbReference type="Rhea" id="RHEA-COMP:10136"/>
        <dbReference type="Rhea" id="RHEA-COMP:20101"/>
        <dbReference type="ChEBI" id="CHEBI:15378"/>
        <dbReference type="ChEBI" id="CHEBI:30616"/>
        <dbReference type="ChEBI" id="CHEBI:46858"/>
        <dbReference type="ChEBI" id="CHEBI:61978"/>
        <dbReference type="ChEBI" id="CHEBI:456216"/>
        <dbReference type="EC" id="2.7.10.2"/>
    </reaction>
</comment>
<dbReference type="EMBL" id="JAMGBB010000001">
    <property type="protein sequence ID" value="MCL6740402.1"/>
    <property type="molecule type" value="Genomic_DNA"/>
</dbReference>
<evidence type="ECO:0000259" key="17">
    <source>
        <dbReference type="Pfam" id="PF02706"/>
    </source>
</evidence>
<evidence type="ECO:0000256" key="3">
    <source>
        <dbReference type="ARBA" id="ARBA00008883"/>
    </source>
</evidence>
<evidence type="ECO:0000256" key="5">
    <source>
        <dbReference type="ARBA" id="ARBA00022475"/>
    </source>
</evidence>
<dbReference type="InterPro" id="IPR005702">
    <property type="entry name" value="Wzc-like_C"/>
</dbReference>
<protein>
    <recommendedName>
        <fullName evidence="4">non-specific protein-tyrosine kinase</fullName>
        <ecNumber evidence="4">2.7.10.2</ecNumber>
    </recommendedName>
</protein>
<evidence type="ECO:0000256" key="11">
    <source>
        <dbReference type="ARBA" id="ARBA00022840"/>
    </source>
</evidence>
<proteinExistence type="inferred from homology"/>
<comment type="similarity">
    <text evidence="3">Belongs to the etk/wzc family.</text>
</comment>
<dbReference type="InterPro" id="IPR050445">
    <property type="entry name" value="Bact_polysacc_biosynth/exp"/>
</dbReference>
<dbReference type="InterPro" id="IPR025669">
    <property type="entry name" value="AAA_dom"/>
</dbReference>
<feature type="domain" description="Tyrosine-protein kinase G-rich" evidence="19">
    <location>
        <begin position="396"/>
        <end position="465"/>
    </location>
</feature>
<feature type="domain" description="Polysaccharide chain length determinant N-terminal" evidence="17">
    <location>
        <begin position="39"/>
        <end position="131"/>
    </location>
</feature>
<dbReference type="InterPro" id="IPR027417">
    <property type="entry name" value="P-loop_NTPase"/>
</dbReference>
<dbReference type="Gene3D" id="3.40.50.300">
    <property type="entry name" value="P-loop containing nucleotide triphosphate hydrolases"/>
    <property type="match status" value="1"/>
</dbReference>
<comment type="similarity">
    <text evidence="2">Belongs to the CpsD/CapB family.</text>
</comment>
<dbReference type="InterPro" id="IPR032807">
    <property type="entry name" value="GNVR"/>
</dbReference>
<evidence type="ECO:0000256" key="9">
    <source>
        <dbReference type="ARBA" id="ARBA00022741"/>
    </source>
</evidence>
<dbReference type="RefSeq" id="WP_249914835.1">
    <property type="nucleotide sequence ID" value="NZ_JAMGBB010000001.1"/>
</dbReference>
<feature type="transmembrane region" description="Helical" evidence="16">
    <location>
        <begin position="53"/>
        <end position="77"/>
    </location>
</feature>
<evidence type="ECO:0000256" key="12">
    <source>
        <dbReference type="ARBA" id="ARBA00022989"/>
    </source>
</evidence>
<gene>
    <name evidence="20" type="ORF">LZ518_04565</name>
</gene>
<comment type="caution">
    <text evidence="20">The sequence shown here is derived from an EMBL/GenBank/DDBJ whole genome shotgun (WGS) entry which is preliminary data.</text>
</comment>
<dbReference type="CDD" id="cd05387">
    <property type="entry name" value="BY-kinase"/>
    <property type="match status" value="1"/>
</dbReference>
<dbReference type="Pfam" id="PF13807">
    <property type="entry name" value="GNVR"/>
    <property type="match status" value="1"/>
</dbReference>
<dbReference type="Pfam" id="PF13614">
    <property type="entry name" value="AAA_31"/>
    <property type="match status" value="1"/>
</dbReference>
<keyword evidence="7 20" id="KW-0808">Transferase</keyword>
<organism evidence="20 21">
    <name type="scientific">Sphingomonas brevis</name>
    <dbReference type="NCBI Taxonomy" id="2908206"/>
    <lineage>
        <taxon>Bacteria</taxon>
        <taxon>Pseudomonadati</taxon>
        <taxon>Pseudomonadota</taxon>
        <taxon>Alphaproteobacteria</taxon>
        <taxon>Sphingomonadales</taxon>
        <taxon>Sphingomonadaceae</taxon>
        <taxon>Sphingomonas</taxon>
    </lineage>
</organism>
<evidence type="ECO:0000256" key="2">
    <source>
        <dbReference type="ARBA" id="ARBA00007316"/>
    </source>
</evidence>
<keyword evidence="11" id="KW-0067">ATP-binding</keyword>
<dbReference type="Proteomes" id="UP001165383">
    <property type="component" value="Unassembled WGS sequence"/>
</dbReference>
<evidence type="ECO:0000259" key="18">
    <source>
        <dbReference type="Pfam" id="PF13614"/>
    </source>
</evidence>
<sequence>MNNNLPVPDGNGNWIVDRYSVDRLGITTEPVNAEGGKGLDFAALLRIISHWRWLILGAVGFGVIAAIIITLLTTPVYRSKVTLEVNPPTVEIMDEQERDRSSTGVNSWDYVATQVGLLSSRSIAERAAQDLNLANNKDYVGTEGDTSTRLKTAIDKVSSGLNVEAPEDGQLIKYTFDAESPQLSATIANQIAESFINSNLQRRYEASAYARNFLEKQIAKTRGDLEKSERQLVAYAQAQGIINTGSGDAGSSPTDANSIQGESLIALNKALADATARRVAAEGAYRSGVAVGATADVTASTQVLRQSRATLESEYQDKRTLMKPDHPDMLSLRSRIDELDRQIVRETSQASSGRTNTLLAEYRGALAAERALQGRVGALKGSVLDLRGRSIQYNILQREVDTNRSLYDALLQRYKEVGVAGGVGTSPVSIVDRADLPSSPYKPNLLLNLLAGLGLGLAAGLASAIALEYLYDTIKTRDDVRQKLGLACLGAIPKTSGQDSFIEELKDPRSIVSEAYSAVVASLRFSTDEGLPKTLIVSSTRSGEGKSSSALAVAQNFARRGASVLLIDSDLRKPAFKAASDKIGLTRLLTGEDEPARSHIVATQFSDLWLMPSGPLPPNPADLLSTSRFHEILSEVTSLFDIVIIDAPPVVGLADALLLASVAGHVMFVVESGKTRTKAAIEALRMLGGTGAHILGATLTKSAEDMGGYGYKAYGYGALDRKRTEILMIPHETDS</sequence>
<keyword evidence="8 16" id="KW-0812">Transmembrane</keyword>
<keyword evidence="14" id="KW-0829">Tyrosine-protein kinase</keyword>
<evidence type="ECO:0000259" key="19">
    <source>
        <dbReference type="Pfam" id="PF13807"/>
    </source>
</evidence>
<evidence type="ECO:0000256" key="1">
    <source>
        <dbReference type="ARBA" id="ARBA00004429"/>
    </source>
</evidence>
<evidence type="ECO:0000256" key="4">
    <source>
        <dbReference type="ARBA" id="ARBA00011903"/>
    </source>
</evidence>
<keyword evidence="10" id="KW-0418">Kinase</keyword>
<keyword evidence="5" id="KW-1003">Cell membrane</keyword>
<keyword evidence="12 16" id="KW-1133">Transmembrane helix</keyword>
<evidence type="ECO:0000256" key="6">
    <source>
        <dbReference type="ARBA" id="ARBA00022519"/>
    </source>
</evidence>
<dbReference type="NCBIfam" id="TIGR01007">
    <property type="entry name" value="eps_fam"/>
    <property type="match status" value="1"/>
</dbReference>
<dbReference type="PANTHER" id="PTHR32309">
    <property type="entry name" value="TYROSINE-PROTEIN KINASE"/>
    <property type="match status" value="1"/>
</dbReference>